<comment type="caution">
    <text evidence="1">The sequence shown here is derived from an EMBL/GenBank/DDBJ whole genome shotgun (WGS) entry which is preliminary data.</text>
</comment>
<organism evidence="1 2">
    <name type="scientific">Candidatus Wildermuthbacteria bacterium GWA2_46_15</name>
    <dbReference type="NCBI Taxonomy" id="1802443"/>
    <lineage>
        <taxon>Bacteria</taxon>
        <taxon>Candidatus Wildermuthiibacteriota</taxon>
    </lineage>
</organism>
<evidence type="ECO:0000313" key="2">
    <source>
        <dbReference type="Proteomes" id="UP000179245"/>
    </source>
</evidence>
<dbReference type="AlphaFoldDB" id="A0A1G2QQ29"/>
<gene>
    <name evidence="1" type="ORF">A2117_02375</name>
</gene>
<name>A0A1G2QQ29_9BACT</name>
<evidence type="ECO:0000313" key="1">
    <source>
        <dbReference type="EMBL" id="OHA62011.1"/>
    </source>
</evidence>
<reference evidence="1 2" key="1">
    <citation type="journal article" date="2016" name="Nat. Commun.">
        <title>Thousands of microbial genomes shed light on interconnected biogeochemical processes in an aquifer system.</title>
        <authorList>
            <person name="Anantharaman K."/>
            <person name="Brown C.T."/>
            <person name="Hug L.A."/>
            <person name="Sharon I."/>
            <person name="Castelle C.J."/>
            <person name="Probst A.J."/>
            <person name="Thomas B.C."/>
            <person name="Singh A."/>
            <person name="Wilkins M.J."/>
            <person name="Karaoz U."/>
            <person name="Brodie E.L."/>
            <person name="Williams K.H."/>
            <person name="Hubbard S.S."/>
            <person name="Banfield J.F."/>
        </authorList>
    </citation>
    <scope>NUCLEOTIDE SEQUENCE [LARGE SCALE GENOMIC DNA]</scope>
</reference>
<accession>A0A1G2QQ29</accession>
<dbReference type="EMBL" id="MHTO01000024">
    <property type="protein sequence ID" value="OHA62011.1"/>
    <property type="molecule type" value="Genomic_DNA"/>
</dbReference>
<sequence length="284" mass="33367">MITNLDSKVNYLVKRIKKESQRPIENEGLLRKYIFESLKGRPITFYNWECPPRILKQDQLGSFYLDYCVDLDKIFRGEKLDYYTELPRVVEAQEKEKKILKFLNNLDLNFRFVKIVADTNAYYITPFSLKALGEIKVKKTFLQFQEKIKKATGSYPVKSKVYLFTDLMGGYQKNYKSSFKKVSGVLESNISGLIPEKIWQEQLKYIKEHVGFEPFQKKQIEEFSKRTVATYAAEGTIFDLLSRTDYFSNCVWLNIEEVAKRAITITNCLRIKQNLGKLPMIFLK</sequence>
<dbReference type="Proteomes" id="UP000179245">
    <property type="component" value="Unassembled WGS sequence"/>
</dbReference>
<dbReference type="STRING" id="1802443.A2117_02375"/>
<proteinExistence type="predicted"/>
<protein>
    <submittedName>
        <fullName evidence="1">Uncharacterized protein</fullName>
    </submittedName>
</protein>